<keyword evidence="1" id="KW-0732">Signal</keyword>
<dbReference type="Pfam" id="PF08522">
    <property type="entry name" value="BT_3987-like_N"/>
    <property type="match status" value="1"/>
</dbReference>
<dbReference type="Gene3D" id="2.60.40.1740">
    <property type="entry name" value="hypothetical protein (bacova_03559)"/>
    <property type="match status" value="1"/>
</dbReference>
<feature type="signal peptide" evidence="1">
    <location>
        <begin position="1"/>
        <end position="21"/>
    </location>
</feature>
<dbReference type="PROSITE" id="PS51257">
    <property type="entry name" value="PROKAR_LIPOPROTEIN"/>
    <property type="match status" value="1"/>
</dbReference>
<sequence>MKNILKISLFAAALFSMVSCYEDYIKDYDYSATYFASQRPLRTVIADRGMTIEVGAAIGGKREVDVNDWVRFEVDPALLEGTSLTLLPENCYSFSEPGMMRISKSNLPIADVTVSFTDAFYELPEATGTYYALPLKLVDSSLDSILTTKNTSIVAIKYISTYHGTYYVQGALKTLDASGNVTETVSYNDSDLSQNITRSVVTVSRDVVYRQGLANLPTDDAADKVQMQMNPADKTVTVTSADGGIAITDGSGTFDDSGERLVINLSYRFTKDGVNYQVDETLTRRQDPLSDLRYEEW</sequence>
<organism evidence="3 4">
    <name type="scientific">Candidatus Cryptobacteroides merdigallinarum</name>
    <dbReference type="NCBI Taxonomy" id="2840770"/>
    <lineage>
        <taxon>Bacteria</taxon>
        <taxon>Pseudomonadati</taxon>
        <taxon>Bacteroidota</taxon>
        <taxon>Bacteroidia</taxon>
        <taxon>Bacteroidales</taxon>
        <taxon>Candidatus Cryptobacteroides</taxon>
    </lineage>
</organism>
<name>A0A9D9HFL8_9BACT</name>
<evidence type="ECO:0000256" key="1">
    <source>
        <dbReference type="SAM" id="SignalP"/>
    </source>
</evidence>
<evidence type="ECO:0000259" key="2">
    <source>
        <dbReference type="Pfam" id="PF08522"/>
    </source>
</evidence>
<dbReference type="EMBL" id="JADIMQ010000052">
    <property type="protein sequence ID" value="MBO8448383.1"/>
    <property type="molecule type" value="Genomic_DNA"/>
</dbReference>
<proteinExistence type="predicted"/>
<dbReference type="InterPro" id="IPR013728">
    <property type="entry name" value="BT_3987-like_N"/>
</dbReference>
<feature type="domain" description="BT-3987-like N-terminal" evidence="2">
    <location>
        <begin position="33"/>
        <end position="141"/>
    </location>
</feature>
<accession>A0A9D9HFL8</accession>
<dbReference type="AlphaFoldDB" id="A0A9D9HFL8"/>
<feature type="chain" id="PRO_5039689088" evidence="1">
    <location>
        <begin position="22"/>
        <end position="297"/>
    </location>
</feature>
<reference evidence="3" key="2">
    <citation type="journal article" date="2021" name="PeerJ">
        <title>Extensive microbial diversity within the chicken gut microbiome revealed by metagenomics and culture.</title>
        <authorList>
            <person name="Gilroy R."/>
            <person name="Ravi A."/>
            <person name="Getino M."/>
            <person name="Pursley I."/>
            <person name="Horton D.L."/>
            <person name="Alikhan N.F."/>
            <person name="Baker D."/>
            <person name="Gharbi K."/>
            <person name="Hall N."/>
            <person name="Watson M."/>
            <person name="Adriaenssens E.M."/>
            <person name="Foster-Nyarko E."/>
            <person name="Jarju S."/>
            <person name="Secka A."/>
            <person name="Antonio M."/>
            <person name="Oren A."/>
            <person name="Chaudhuri R.R."/>
            <person name="La Ragione R."/>
            <person name="Hildebrand F."/>
            <person name="Pallen M.J."/>
        </authorList>
    </citation>
    <scope>NUCLEOTIDE SEQUENCE</scope>
    <source>
        <strain evidence="3">20514</strain>
    </source>
</reference>
<gene>
    <name evidence="3" type="ORF">IAC29_03825</name>
</gene>
<dbReference type="Proteomes" id="UP000810252">
    <property type="component" value="Unassembled WGS sequence"/>
</dbReference>
<evidence type="ECO:0000313" key="4">
    <source>
        <dbReference type="Proteomes" id="UP000810252"/>
    </source>
</evidence>
<comment type="caution">
    <text evidence="3">The sequence shown here is derived from an EMBL/GenBank/DDBJ whole genome shotgun (WGS) entry which is preliminary data.</text>
</comment>
<reference evidence="3" key="1">
    <citation type="submission" date="2020-10" db="EMBL/GenBank/DDBJ databases">
        <authorList>
            <person name="Gilroy R."/>
        </authorList>
    </citation>
    <scope>NUCLEOTIDE SEQUENCE</scope>
    <source>
        <strain evidence="3">20514</strain>
    </source>
</reference>
<protein>
    <submittedName>
        <fullName evidence="3">DUF1735 domain-containing protein</fullName>
    </submittedName>
</protein>
<evidence type="ECO:0000313" key="3">
    <source>
        <dbReference type="EMBL" id="MBO8448383.1"/>
    </source>
</evidence>